<dbReference type="Pfam" id="PF12802">
    <property type="entry name" value="MarR_2"/>
    <property type="match status" value="1"/>
</dbReference>
<gene>
    <name evidence="3" type="ORF">EWM59_06260</name>
</gene>
<dbReference type="EMBL" id="SEWF01000007">
    <property type="protein sequence ID" value="RYU96417.1"/>
    <property type="molecule type" value="Genomic_DNA"/>
</dbReference>
<dbReference type="RefSeq" id="WP_130020093.1">
    <property type="nucleotide sequence ID" value="NZ_SEWF01000007.1"/>
</dbReference>
<dbReference type="OrthoDB" id="1431064at2"/>
<accession>A0A4Q5M3I1</accession>
<dbReference type="InterPro" id="IPR000835">
    <property type="entry name" value="HTH_MarR-typ"/>
</dbReference>
<dbReference type="InterPro" id="IPR036388">
    <property type="entry name" value="WH-like_DNA-bd_sf"/>
</dbReference>
<dbReference type="InterPro" id="IPR000182">
    <property type="entry name" value="GNAT_dom"/>
</dbReference>
<reference evidence="3 4" key="1">
    <citation type="submission" date="2019-02" db="EMBL/GenBank/DDBJ databases">
        <title>Bacterial novel species Emticicia sp. 17J42-9 isolated from soil.</title>
        <authorList>
            <person name="Jung H.-Y."/>
        </authorList>
    </citation>
    <scope>NUCLEOTIDE SEQUENCE [LARGE SCALE GENOMIC DNA]</scope>
    <source>
        <strain evidence="3 4">17J42-9</strain>
    </source>
</reference>
<dbReference type="Proteomes" id="UP000293162">
    <property type="component" value="Unassembled WGS sequence"/>
</dbReference>
<protein>
    <submittedName>
        <fullName evidence="3">GNAT family N-acetyltransferase</fullName>
    </submittedName>
</protein>
<dbReference type="Gene3D" id="1.10.10.10">
    <property type="entry name" value="Winged helix-like DNA-binding domain superfamily/Winged helix DNA-binding domain"/>
    <property type="match status" value="1"/>
</dbReference>
<keyword evidence="4" id="KW-1185">Reference proteome</keyword>
<dbReference type="InterPro" id="IPR016181">
    <property type="entry name" value="Acyl_CoA_acyltransferase"/>
</dbReference>
<organism evidence="3 4">
    <name type="scientific">Emticicia agri</name>
    <dbReference type="NCBI Taxonomy" id="2492393"/>
    <lineage>
        <taxon>Bacteria</taxon>
        <taxon>Pseudomonadati</taxon>
        <taxon>Bacteroidota</taxon>
        <taxon>Cytophagia</taxon>
        <taxon>Cytophagales</taxon>
        <taxon>Leadbetterellaceae</taxon>
        <taxon>Emticicia</taxon>
    </lineage>
</organism>
<proteinExistence type="predicted"/>
<evidence type="ECO:0000313" key="4">
    <source>
        <dbReference type="Proteomes" id="UP000293162"/>
    </source>
</evidence>
<dbReference type="Gene3D" id="3.40.630.30">
    <property type="match status" value="1"/>
</dbReference>
<dbReference type="AlphaFoldDB" id="A0A4Q5M3I1"/>
<name>A0A4Q5M3I1_9BACT</name>
<evidence type="ECO:0000259" key="2">
    <source>
        <dbReference type="PROSITE" id="PS51186"/>
    </source>
</evidence>
<feature type="domain" description="N-acetyltransferase" evidence="2">
    <location>
        <begin position="165"/>
        <end position="323"/>
    </location>
</feature>
<dbReference type="GO" id="GO:0008080">
    <property type="term" value="F:N-acetyltransferase activity"/>
    <property type="evidence" value="ECO:0007669"/>
    <property type="project" value="InterPro"/>
</dbReference>
<dbReference type="InterPro" id="IPR050769">
    <property type="entry name" value="NAT_camello-type"/>
</dbReference>
<dbReference type="CDD" id="cd04301">
    <property type="entry name" value="NAT_SF"/>
    <property type="match status" value="1"/>
</dbReference>
<comment type="caution">
    <text evidence="3">The sequence shown here is derived from an EMBL/GenBank/DDBJ whole genome shotgun (WGS) entry which is preliminary data.</text>
</comment>
<evidence type="ECO:0000256" key="1">
    <source>
        <dbReference type="ARBA" id="ARBA00022679"/>
    </source>
</evidence>
<dbReference type="Pfam" id="PF13508">
    <property type="entry name" value="Acetyltransf_7"/>
    <property type="match status" value="1"/>
</dbReference>
<keyword evidence="1 3" id="KW-0808">Transferase</keyword>
<dbReference type="PANTHER" id="PTHR13947">
    <property type="entry name" value="GNAT FAMILY N-ACETYLTRANSFERASE"/>
    <property type="match status" value="1"/>
</dbReference>
<dbReference type="SUPFAM" id="SSF55729">
    <property type="entry name" value="Acyl-CoA N-acyltransferases (Nat)"/>
    <property type="match status" value="1"/>
</dbReference>
<dbReference type="PANTHER" id="PTHR13947:SF37">
    <property type="entry name" value="LD18367P"/>
    <property type="match status" value="1"/>
</dbReference>
<dbReference type="SUPFAM" id="SSF46785">
    <property type="entry name" value="Winged helix' DNA-binding domain"/>
    <property type="match status" value="1"/>
</dbReference>
<sequence>MDLISDLGALALGSRLKRLSDRMMKSVSEIYRNSGIDFESKWFPLFYLLSKEGEKGIMEIAEILHISHPGVIQLAREMEKAGWIVSEKSGQDARKRHLKLTEKAWQTLPQLEEMWVSFKENNAKIIRGSQQNILLALEEFEHFLDNNDFKKQYYETFREMKENPIEIKLFDEQYQQQVEDMVLSIQNGEFNLGLTAQRQPDLHNLKAFYNDKGNWLWVALNKNDEVVGTIGLERLNDKQSVLRKMFIKKQYRGKALGLASKLLEILLKEAKQQQFTEILLDTPLVTHAAHRFYESNGFELISNDLVPDNYILPKGIVLKIYRLKL</sequence>
<dbReference type="InterPro" id="IPR036390">
    <property type="entry name" value="WH_DNA-bd_sf"/>
</dbReference>
<dbReference type="GO" id="GO:0003700">
    <property type="term" value="F:DNA-binding transcription factor activity"/>
    <property type="evidence" value="ECO:0007669"/>
    <property type="project" value="InterPro"/>
</dbReference>
<evidence type="ECO:0000313" key="3">
    <source>
        <dbReference type="EMBL" id="RYU96417.1"/>
    </source>
</evidence>
<dbReference type="PROSITE" id="PS51186">
    <property type="entry name" value="GNAT"/>
    <property type="match status" value="1"/>
</dbReference>